<dbReference type="Proteomes" id="UP001186944">
    <property type="component" value="Unassembled WGS sequence"/>
</dbReference>
<evidence type="ECO:0000313" key="2">
    <source>
        <dbReference type="EMBL" id="KAK3099567.1"/>
    </source>
</evidence>
<dbReference type="EMBL" id="VSWD01000006">
    <property type="protein sequence ID" value="KAK3099567.1"/>
    <property type="molecule type" value="Genomic_DNA"/>
</dbReference>
<evidence type="ECO:0000256" key="1">
    <source>
        <dbReference type="SAM" id="MobiDB-lite"/>
    </source>
</evidence>
<feature type="region of interest" description="Disordered" evidence="1">
    <location>
        <begin position="29"/>
        <end position="81"/>
    </location>
</feature>
<comment type="caution">
    <text evidence="2">The sequence shown here is derived from an EMBL/GenBank/DDBJ whole genome shotgun (WGS) entry which is preliminary data.</text>
</comment>
<dbReference type="AlphaFoldDB" id="A0AA88Y7L4"/>
<organism evidence="2 3">
    <name type="scientific">Pinctada imbricata</name>
    <name type="common">Atlantic pearl-oyster</name>
    <name type="synonym">Pinctada martensii</name>
    <dbReference type="NCBI Taxonomy" id="66713"/>
    <lineage>
        <taxon>Eukaryota</taxon>
        <taxon>Metazoa</taxon>
        <taxon>Spiralia</taxon>
        <taxon>Lophotrochozoa</taxon>
        <taxon>Mollusca</taxon>
        <taxon>Bivalvia</taxon>
        <taxon>Autobranchia</taxon>
        <taxon>Pteriomorphia</taxon>
        <taxon>Pterioida</taxon>
        <taxon>Pterioidea</taxon>
        <taxon>Pteriidae</taxon>
        <taxon>Pinctada</taxon>
    </lineage>
</organism>
<proteinExistence type="predicted"/>
<gene>
    <name evidence="2" type="ORF">FSP39_006364</name>
</gene>
<keyword evidence="3" id="KW-1185">Reference proteome</keyword>
<evidence type="ECO:0000313" key="3">
    <source>
        <dbReference type="Proteomes" id="UP001186944"/>
    </source>
</evidence>
<sequence>MNIENCRTMVDVECVRTDSELFETEEILIPEESQSVSSDEYLTATSHTSSRHSSRQNLRESNLHDNDGTVALPPDTLRGDNEIPHCHFSDEDIMEGEDPLFSTPQSATLMSEFELENFTFIDGMDTLEVDIEVDKAPEDEGARSDHIQVDVKNEDNVALEAKNENSNALNRDEYCSMDRETIV</sequence>
<accession>A0AA88Y7L4</accession>
<feature type="compositionally biased region" description="Basic and acidic residues" evidence="1">
    <location>
        <begin position="57"/>
        <end position="67"/>
    </location>
</feature>
<feature type="compositionally biased region" description="Polar residues" evidence="1">
    <location>
        <begin position="32"/>
        <end position="44"/>
    </location>
</feature>
<reference evidence="2" key="1">
    <citation type="submission" date="2019-08" db="EMBL/GenBank/DDBJ databases">
        <title>The improved chromosome-level genome for the pearl oyster Pinctada fucata martensii using PacBio sequencing and Hi-C.</title>
        <authorList>
            <person name="Zheng Z."/>
        </authorList>
    </citation>
    <scope>NUCLEOTIDE SEQUENCE</scope>
    <source>
        <strain evidence="2">ZZ-2019</strain>
        <tissue evidence="2">Adductor muscle</tissue>
    </source>
</reference>
<protein>
    <submittedName>
        <fullName evidence="2">Uncharacterized protein</fullName>
    </submittedName>
</protein>
<name>A0AA88Y7L4_PINIB</name>